<organism evidence="1 2">
    <name type="scientific">Acidaminobacter hydrogenoformans DSM 2784</name>
    <dbReference type="NCBI Taxonomy" id="1120920"/>
    <lineage>
        <taxon>Bacteria</taxon>
        <taxon>Bacillati</taxon>
        <taxon>Bacillota</taxon>
        <taxon>Clostridia</taxon>
        <taxon>Peptostreptococcales</taxon>
        <taxon>Acidaminobacteraceae</taxon>
        <taxon>Acidaminobacter</taxon>
    </lineage>
</organism>
<dbReference type="STRING" id="1120920.SAMN03080599_00626"/>
<dbReference type="PANTHER" id="PTHR30087:SF1">
    <property type="entry name" value="HYPOTHETICAL CYTOSOLIC PROTEIN"/>
    <property type="match status" value="1"/>
</dbReference>
<gene>
    <name evidence="1" type="ORF">SAMN03080599_00626</name>
</gene>
<dbReference type="EMBL" id="FMWL01000002">
    <property type="protein sequence ID" value="SCZ77181.1"/>
    <property type="molecule type" value="Genomic_DNA"/>
</dbReference>
<dbReference type="AlphaFoldDB" id="A0A1G5RUQ3"/>
<accession>A0A1G5RUQ3</accession>
<keyword evidence="2" id="KW-1185">Reference proteome</keyword>
<proteinExistence type="predicted"/>
<dbReference type="InterPro" id="IPR007553">
    <property type="entry name" value="2-thiour_desulf"/>
</dbReference>
<name>A0A1G5RUQ3_9FIRM</name>
<dbReference type="Proteomes" id="UP000199208">
    <property type="component" value="Unassembled WGS sequence"/>
</dbReference>
<evidence type="ECO:0000313" key="2">
    <source>
        <dbReference type="Proteomes" id="UP000199208"/>
    </source>
</evidence>
<protein>
    <submittedName>
        <fullName evidence="1">Uncharacterized conserved protein YbbK, DUF523 family</fullName>
    </submittedName>
</protein>
<dbReference type="Pfam" id="PF04463">
    <property type="entry name" value="2-thiour_desulf"/>
    <property type="match status" value="1"/>
</dbReference>
<reference evidence="1 2" key="1">
    <citation type="submission" date="2016-10" db="EMBL/GenBank/DDBJ databases">
        <authorList>
            <person name="de Groot N.N."/>
        </authorList>
    </citation>
    <scope>NUCLEOTIDE SEQUENCE [LARGE SCALE GENOMIC DNA]</scope>
    <source>
        <strain evidence="1 2">DSM 2784</strain>
    </source>
</reference>
<dbReference type="RefSeq" id="WP_242870767.1">
    <property type="nucleotide sequence ID" value="NZ_FMWL01000002.1"/>
</dbReference>
<dbReference type="PANTHER" id="PTHR30087">
    <property type="entry name" value="INNER MEMBRANE PROTEIN"/>
    <property type="match status" value="1"/>
</dbReference>
<sequence length="337" mass="38996">MGYQWFEPVLSAYSPREFYFSKFRDRGDPMDFTMERKLRVGISACMYGSKVRYNNKGWDMLEPLGRERNDFIWHPVCPEVLAGLGVPRDSIRITGPSGSDVWKGEAKVMSSGGREVTKSLMNSSEFCIKLLKEARIDAFIYMEGSPSCGVYRTTLRDKRLGKPPGVFGHKLLEEAFFLIPAADLQSPLRWWDWRRRLYAFAWLKDAPLENKADLYAIWHRMKFVCQEVDQVNARAFGHRIANLEDPMTSGQLEALRFEILMMLRKPSTPARIKNMLWKNYTHVRKKLGQDVEGINKPEDERGITKIAEELILMERVAFENDILMGTTPISNRGRRGR</sequence>
<evidence type="ECO:0000313" key="1">
    <source>
        <dbReference type="EMBL" id="SCZ77181.1"/>
    </source>
</evidence>